<dbReference type="Gene3D" id="2.60.40.4190">
    <property type="match status" value="2"/>
</dbReference>
<dbReference type="Proteomes" id="UP000033079">
    <property type="component" value="Chromosome"/>
</dbReference>
<keyword evidence="1" id="KW-1133">Transmembrane helix</keyword>
<dbReference type="SUPFAM" id="SSF49464">
    <property type="entry name" value="Carboxypeptidase regulatory domain-like"/>
    <property type="match status" value="1"/>
</dbReference>
<dbReference type="HOGENOM" id="CLU_006048_1_0_2"/>
<dbReference type="RefSeq" id="WP_048121012.1">
    <property type="nucleotide sequence ID" value="NZ_CP009530.1"/>
</dbReference>
<dbReference type="InterPro" id="IPR006457">
    <property type="entry name" value="S_layer-rel_Mac"/>
</dbReference>
<feature type="domain" description="CARDB" evidence="2">
    <location>
        <begin position="758"/>
        <end position="830"/>
    </location>
</feature>
<dbReference type="Gene3D" id="2.60.40.10">
    <property type="entry name" value="Immunoglobulins"/>
    <property type="match status" value="1"/>
</dbReference>
<proteinExistence type="predicted"/>
<dbReference type="InterPro" id="IPR008969">
    <property type="entry name" value="CarboxyPept-like_regulatory"/>
</dbReference>
<dbReference type="EMBL" id="CP009530">
    <property type="protein sequence ID" value="AKB58973.1"/>
    <property type="molecule type" value="Genomic_DNA"/>
</dbReference>
<gene>
    <name evidence="4" type="ORF">MSBR2_2457</name>
</gene>
<evidence type="ECO:0000313" key="5">
    <source>
        <dbReference type="Proteomes" id="UP000033079"/>
    </source>
</evidence>
<keyword evidence="1" id="KW-0812">Transmembrane</keyword>
<accession>A0A0E3R5U6</accession>
<protein>
    <submittedName>
        <fullName evidence="4">S-layer family duplication domain protein</fullName>
    </submittedName>
</protein>
<dbReference type="GeneID" id="24801519"/>
<evidence type="ECO:0000259" key="3">
    <source>
        <dbReference type="Pfam" id="PF07752"/>
    </source>
</evidence>
<dbReference type="KEGG" id="mbar:MSBR2_2457"/>
<dbReference type="Gene3D" id="2.60.40.1120">
    <property type="entry name" value="Carboxypeptidase-like, regulatory domain"/>
    <property type="match status" value="2"/>
</dbReference>
<feature type="domain" description="S-layer family duplication" evidence="3">
    <location>
        <begin position="318"/>
        <end position="567"/>
    </location>
</feature>
<feature type="domain" description="S-layer family duplication" evidence="3">
    <location>
        <begin position="38"/>
        <end position="291"/>
    </location>
</feature>
<sequence length="867" mass="94446">MGIKNYIKILCLFLAFGFLCLSAVAQASDSTGNRIWDENANENLTYTWTPQTYSGFYYDLDTGEGSENLTVQLSKGSRTINKRNLQYETVPIKTDFEYGNWGSYDVIGFMAERYFAGYTANSSFADKEISVISDGQLSKVLIDSDDRKSLYTGSSLVLDEGYSLNMVEVDINGNSVWVQLEKDGKIVDEAFLSSNSDYVYKADLGDTENVPIIAVHFSQIFSGRETNAVFVNGIFQISDQYVKVQNGDDFGEMEVSSTSSSGIKMRNSDSISLSKGDTIDIMGKLSFVVADANELRFAPIVETSEPGTYELRGTVHDDKFDTMVWTPFNFEGFYYNIDENISTESLTIEKLDGRTIDDEALVYSTKPENVKFEHEGWGSYKVIGFMAEKYFAGYPENTLGNSKGISVLSDRVLSKVLIDDDDKKSLFTGSSLALENGYSLKASQVDVNGKSVLFELYKNGKLLDSGIVSQGGDYIYETDIGGAENVPMIAVHISTVFRSTETDAVFVEGIFQISDDYLEISGGDSFGEMKITSISDSGITMKNEDSISLSKDDVVDLMGNVKFKVADSSVLRFYPFVETETEEGDQLDIEIPDALVVGKPTEILVTARNISVVGAEIFVGNKSIGTTGDSGNLTFTPSNEGSFTVTASREGYVSGTKDVDVLAQGILKLLVSVSPENVREGDQISIKVTDSEENKPVSGADVFFGVQIIDAQTDAKGITSYMVTTPGTYVVNATKTGYEDGETQVEVAEKAAQFTFSDLTIQPASVEAGTAVNIKVNAMNNGGVTGNSTVELLVNNESVDSQNITLNPGENKSIEFSHTEGEQGTYTVEVGGLSESYEVTKKAPFFSGMATLGILATAFVILRKRRN</sequence>
<organism evidence="4 5">
    <name type="scientific">Methanosarcina barkeri 227</name>
    <dbReference type="NCBI Taxonomy" id="1434106"/>
    <lineage>
        <taxon>Archaea</taxon>
        <taxon>Methanobacteriati</taxon>
        <taxon>Methanobacteriota</taxon>
        <taxon>Stenosarchaea group</taxon>
        <taxon>Methanomicrobia</taxon>
        <taxon>Methanosarcinales</taxon>
        <taxon>Methanosarcinaceae</taxon>
        <taxon>Methanosarcina</taxon>
    </lineage>
</organism>
<dbReference type="Gene3D" id="2.60.98.40">
    <property type="match status" value="2"/>
</dbReference>
<keyword evidence="1" id="KW-0472">Membrane</keyword>
<dbReference type="Pfam" id="PF07705">
    <property type="entry name" value="CARDB"/>
    <property type="match status" value="1"/>
</dbReference>
<dbReference type="InterPro" id="IPR011635">
    <property type="entry name" value="CARDB"/>
</dbReference>
<dbReference type="Pfam" id="PF07752">
    <property type="entry name" value="S-layer"/>
    <property type="match status" value="2"/>
</dbReference>
<evidence type="ECO:0000259" key="2">
    <source>
        <dbReference type="Pfam" id="PF07705"/>
    </source>
</evidence>
<dbReference type="InterPro" id="IPR013783">
    <property type="entry name" value="Ig-like_fold"/>
</dbReference>
<evidence type="ECO:0000256" key="1">
    <source>
        <dbReference type="SAM" id="Phobius"/>
    </source>
</evidence>
<dbReference type="NCBIfam" id="TIGR01567">
    <property type="entry name" value="S_layer_rel_Mac"/>
    <property type="match status" value="2"/>
</dbReference>
<reference evidence="4 5" key="1">
    <citation type="submission" date="2014-07" db="EMBL/GenBank/DDBJ databases">
        <title>Methanogenic archaea and the global carbon cycle.</title>
        <authorList>
            <person name="Henriksen J.R."/>
            <person name="Luke J."/>
            <person name="Reinhart S."/>
            <person name="Benedict M.N."/>
            <person name="Youngblut N.D."/>
            <person name="Metcalf M.E."/>
            <person name="Whitaker R.J."/>
            <person name="Metcalf W.W."/>
        </authorList>
    </citation>
    <scope>NUCLEOTIDE SEQUENCE [LARGE SCALE GENOMIC DNA]</scope>
    <source>
        <strain evidence="4 5">227</strain>
    </source>
</reference>
<name>A0A0E3R5U6_METBA</name>
<feature type="transmembrane region" description="Helical" evidence="1">
    <location>
        <begin position="843"/>
        <end position="862"/>
    </location>
</feature>
<dbReference type="PATRIC" id="fig|1434106.5.peg.3159"/>
<evidence type="ECO:0000313" key="4">
    <source>
        <dbReference type="EMBL" id="AKB58973.1"/>
    </source>
</evidence>
<dbReference type="AlphaFoldDB" id="A0A0E3R5U6"/>